<evidence type="ECO:0000313" key="4">
    <source>
        <dbReference type="EMBL" id="CAG5109712.1"/>
    </source>
</evidence>
<evidence type="ECO:0000313" key="5">
    <source>
        <dbReference type="Proteomes" id="UP001158576"/>
    </source>
</evidence>
<proteinExistence type="predicted"/>
<dbReference type="Proteomes" id="UP001158576">
    <property type="component" value="Chromosome 2"/>
</dbReference>
<dbReference type="SUPFAM" id="SSF56112">
    <property type="entry name" value="Protein kinase-like (PK-like)"/>
    <property type="match status" value="1"/>
</dbReference>
<name>A0ABN7T322_OIKDI</name>
<dbReference type="InterPro" id="IPR000719">
    <property type="entry name" value="Prot_kinase_dom"/>
</dbReference>
<feature type="compositionally biased region" description="Polar residues" evidence="2">
    <location>
        <begin position="302"/>
        <end position="322"/>
    </location>
</feature>
<feature type="domain" description="Protein kinase" evidence="3">
    <location>
        <begin position="1"/>
        <end position="266"/>
    </location>
</feature>
<feature type="coiled-coil region" evidence="1">
    <location>
        <begin position="358"/>
        <end position="406"/>
    </location>
</feature>
<dbReference type="PROSITE" id="PS00109">
    <property type="entry name" value="PROTEIN_KINASE_TYR"/>
    <property type="match status" value="1"/>
</dbReference>
<dbReference type="Gene3D" id="1.10.510.10">
    <property type="entry name" value="Transferase(Phosphotransferase) domain 1"/>
    <property type="match status" value="1"/>
</dbReference>
<dbReference type="InterPro" id="IPR011009">
    <property type="entry name" value="Kinase-like_dom_sf"/>
</dbReference>
<organism evidence="4 5">
    <name type="scientific">Oikopleura dioica</name>
    <name type="common">Tunicate</name>
    <dbReference type="NCBI Taxonomy" id="34765"/>
    <lineage>
        <taxon>Eukaryota</taxon>
        <taxon>Metazoa</taxon>
        <taxon>Chordata</taxon>
        <taxon>Tunicata</taxon>
        <taxon>Appendicularia</taxon>
        <taxon>Copelata</taxon>
        <taxon>Oikopleuridae</taxon>
        <taxon>Oikopleura</taxon>
    </lineage>
</organism>
<keyword evidence="5" id="KW-1185">Reference proteome</keyword>
<dbReference type="PROSITE" id="PS50011">
    <property type="entry name" value="PROTEIN_KINASE_DOM"/>
    <property type="match status" value="1"/>
</dbReference>
<dbReference type="InterPro" id="IPR008266">
    <property type="entry name" value="Tyr_kinase_AS"/>
</dbReference>
<evidence type="ECO:0000256" key="1">
    <source>
        <dbReference type="SAM" id="Coils"/>
    </source>
</evidence>
<dbReference type="PANTHER" id="PTHR24345">
    <property type="entry name" value="SERINE/THREONINE-PROTEIN KINASE PLK"/>
    <property type="match status" value="1"/>
</dbReference>
<dbReference type="Pfam" id="PF00069">
    <property type="entry name" value="Pkinase"/>
    <property type="match status" value="1"/>
</dbReference>
<protein>
    <submittedName>
        <fullName evidence="4">Oidioi.mRNA.OKI2018_I69.chr2.g4216.t1.cds</fullName>
    </submittedName>
</protein>
<reference evidence="4 5" key="1">
    <citation type="submission" date="2021-04" db="EMBL/GenBank/DDBJ databases">
        <authorList>
            <person name="Bliznina A."/>
        </authorList>
    </citation>
    <scope>NUCLEOTIDE SEQUENCE [LARGE SCALE GENOMIC DNA]</scope>
</reference>
<sequence>MGKDLAHYSYIQALKGSDEDDPHQVLWLMKENTKGKNFVVMKAGIENISKMNEFLLMKKLEHQNIVKVYEMVQFPFNSYFYYGFTMQWGDQGTLADFIRLQATSVWLWIERDAFKLISQLVYGMSFIHQQKLIHNDIRPKNIFISGIGNQLLIGDFKLSVESGKTSNIIKKGNSRFIPPVCFGSMQVYNFRTDVWAVGVVIYMISYLKNPFEDDSDFQMVKKIREGQYETPARNFPNCDSLIKYCLQKDPANRVEDCCSLAKNPLISNFISQLEAKIHPNNFQFEKPKENERENSIKDSSDYSESLITDTTPPGFENTTETSGISEQEIWNMINRKLDPLWDCVSDLQKNKYNTSAAIKTLQKDVEVLKTKTQDINENAANHDLTVDNLVDEKEQLKIENETFSRSKYIRNQNHYKKEEEIIYWV</sequence>
<feature type="compositionally biased region" description="Basic and acidic residues" evidence="2">
    <location>
        <begin position="285"/>
        <end position="300"/>
    </location>
</feature>
<feature type="region of interest" description="Disordered" evidence="2">
    <location>
        <begin position="282"/>
        <end position="322"/>
    </location>
</feature>
<gene>
    <name evidence="4" type="ORF">OKIOD_LOCUS12981</name>
</gene>
<dbReference type="EMBL" id="OU015567">
    <property type="protein sequence ID" value="CAG5109712.1"/>
    <property type="molecule type" value="Genomic_DNA"/>
</dbReference>
<keyword evidence="1" id="KW-0175">Coiled coil</keyword>
<evidence type="ECO:0000259" key="3">
    <source>
        <dbReference type="PROSITE" id="PS50011"/>
    </source>
</evidence>
<evidence type="ECO:0000256" key="2">
    <source>
        <dbReference type="SAM" id="MobiDB-lite"/>
    </source>
</evidence>
<accession>A0ABN7T322</accession>